<name>A0A8H7AM86_9EURO</name>
<keyword evidence="1" id="KW-0547">Nucleotide-binding</keyword>
<dbReference type="Pfam" id="PF00271">
    <property type="entry name" value="Helicase_C"/>
    <property type="match status" value="1"/>
</dbReference>
<dbReference type="PANTHER" id="PTHR45626">
    <property type="entry name" value="TRANSCRIPTION TERMINATION FACTOR 2-RELATED"/>
    <property type="match status" value="1"/>
</dbReference>
<evidence type="ECO:0000256" key="1">
    <source>
        <dbReference type="ARBA" id="ARBA00022741"/>
    </source>
</evidence>
<dbReference type="SMART" id="SM00490">
    <property type="entry name" value="HELICc"/>
    <property type="match status" value="1"/>
</dbReference>
<evidence type="ECO:0000313" key="7">
    <source>
        <dbReference type="EMBL" id="KAF7511733.1"/>
    </source>
</evidence>
<feature type="domain" description="Helicase ATP-binding" evidence="5">
    <location>
        <begin position="479"/>
        <end position="665"/>
    </location>
</feature>
<keyword evidence="2" id="KW-0378">Hydrolase</keyword>
<dbReference type="InterPro" id="IPR001650">
    <property type="entry name" value="Helicase_C-like"/>
</dbReference>
<dbReference type="InterPro" id="IPR038718">
    <property type="entry name" value="SNF2-like_sf"/>
</dbReference>
<dbReference type="CDD" id="cd18793">
    <property type="entry name" value="SF2_C_SNF"/>
    <property type="match status" value="1"/>
</dbReference>
<dbReference type="GO" id="GO:0005524">
    <property type="term" value="F:ATP binding"/>
    <property type="evidence" value="ECO:0007669"/>
    <property type="project" value="UniProtKB-KW"/>
</dbReference>
<protein>
    <submittedName>
        <fullName evidence="7">Uncharacterized protein</fullName>
    </submittedName>
</protein>
<evidence type="ECO:0000313" key="8">
    <source>
        <dbReference type="Proteomes" id="UP000606974"/>
    </source>
</evidence>
<dbReference type="Gene3D" id="3.40.50.300">
    <property type="entry name" value="P-loop containing nucleotide triphosphate hydrolases"/>
    <property type="match status" value="1"/>
</dbReference>
<dbReference type="InterPro" id="IPR000330">
    <property type="entry name" value="SNF2_N"/>
</dbReference>
<dbReference type="GO" id="GO:0006281">
    <property type="term" value="P:DNA repair"/>
    <property type="evidence" value="ECO:0007669"/>
    <property type="project" value="TreeGrafter"/>
</dbReference>
<evidence type="ECO:0000256" key="2">
    <source>
        <dbReference type="ARBA" id="ARBA00022801"/>
    </source>
</evidence>
<dbReference type="GO" id="GO:0016787">
    <property type="term" value="F:hydrolase activity"/>
    <property type="evidence" value="ECO:0007669"/>
    <property type="project" value="UniProtKB-KW"/>
</dbReference>
<comment type="caution">
    <text evidence="7">The sequence shown here is derived from an EMBL/GenBank/DDBJ whole genome shotgun (WGS) entry which is preliminary data.</text>
</comment>
<dbReference type="Proteomes" id="UP000606974">
    <property type="component" value="Unassembled WGS sequence"/>
</dbReference>
<dbReference type="SMART" id="SM00487">
    <property type="entry name" value="DEXDc"/>
    <property type="match status" value="1"/>
</dbReference>
<dbReference type="EMBL" id="JAACFV010000017">
    <property type="protein sequence ID" value="KAF7511733.1"/>
    <property type="molecule type" value="Genomic_DNA"/>
</dbReference>
<organism evidence="7 8">
    <name type="scientific">Endocarpon pusillum</name>
    <dbReference type="NCBI Taxonomy" id="364733"/>
    <lineage>
        <taxon>Eukaryota</taxon>
        <taxon>Fungi</taxon>
        <taxon>Dikarya</taxon>
        <taxon>Ascomycota</taxon>
        <taxon>Pezizomycotina</taxon>
        <taxon>Eurotiomycetes</taxon>
        <taxon>Chaetothyriomycetidae</taxon>
        <taxon>Verrucariales</taxon>
        <taxon>Verrucariaceae</taxon>
        <taxon>Endocarpon</taxon>
    </lineage>
</organism>
<feature type="region of interest" description="Disordered" evidence="4">
    <location>
        <begin position="1"/>
        <end position="170"/>
    </location>
</feature>
<dbReference type="InterPro" id="IPR014001">
    <property type="entry name" value="Helicase_ATP-bd"/>
</dbReference>
<feature type="compositionally biased region" description="Polar residues" evidence="4">
    <location>
        <begin position="1"/>
        <end position="14"/>
    </location>
</feature>
<dbReference type="InterPro" id="IPR049730">
    <property type="entry name" value="SNF2/RAD54-like_C"/>
</dbReference>
<dbReference type="SUPFAM" id="SSF52540">
    <property type="entry name" value="P-loop containing nucleoside triphosphate hydrolases"/>
    <property type="match status" value="2"/>
</dbReference>
<keyword evidence="8" id="KW-1185">Reference proteome</keyword>
<reference evidence="7" key="1">
    <citation type="submission" date="2020-02" db="EMBL/GenBank/DDBJ databases">
        <authorList>
            <person name="Palmer J.M."/>
        </authorList>
    </citation>
    <scope>NUCLEOTIDE SEQUENCE</scope>
    <source>
        <strain evidence="7">EPUS1.4</strain>
        <tissue evidence="7">Thallus</tissue>
    </source>
</reference>
<dbReference type="AlphaFoldDB" id="A0A8H7AM86"/>
<evidence type="ECO:0000259" key="6">
    <source>
        <dbReference type="PROSITE" id="PS51194"/>
    </source>
</evidence>
<feature type="domain" description="Helicase C-terminal" evidence="6">
    <location>
        <begin position="952"/>
        <end position="1116"/>
    </location>
</feature>
<evidence type="ECO:0000256" key="4">
    <source>
        <dbReference type="SAM" id="MobiDB-lite"/>
    </source>
</evidence>
<proteinExistence type="predicted"/>
<keyword evidence="3" id="KW-0067">ATP-binding</keyword>
<dbReference type="Gene3D" id="3.40.50.10810">
    <property type="entry name" value="Tandem AAA-ATPase domain"/>
    <property type="match status" value="1"/>
</dbReference>
<evidence type="ECO:0000256" key="3">
    <source>
        <dbReference type="ARBA" id="ARBA00022840"/>
    </source>
</evidence>
<dbReference type="PANTHER" id="PTHR45626:SF52">
    <property type="entry name" value="SINGLE-STRANDED DNA-DEPENDENT ATPASE (EUROFUNG)"/>
    <property type="match status" value="1"/>
</dbReference>
<dbReference type="PROSITE" id="PS51192">
    <property type="entry name" value="HELICASE_ATP_BIND_1"/>
    <property type="match status" value="1"/>
</dbReference>
<dbReference type="GO" id="GO:0008094">
    <property type="term" value="F:ATP-dependent activity, acting on DNA"/>
    <property type="evidence" value="ECO:0007669"/>
    <property type="project" value="TreeGrafter"/>
</dbReference>
<dbReference type="CDD" id="cd18008">
    <property type="entry name" value="DEXDc_SHPRH-like"/>
    <property type="match status" value="1"/>
</dbReference>
<dbReference type="GO" id="GO:0005634">
    <property type="term" value="C:nucleus"/>
    <property type="evidence" value="ECO:0007669"/>
    <property type="project" value="TreeGrafter"/>
</dbReference>
<sequence length="1120" mass="125497">MPSMTSPSPKTDGSNVADHAKNPSANAAYLLNPRAFRSPSGKIKERKENIPIRASMAASTLAHPSYDPRKLLNPKQQTLTPTAPSKATSKMTSVSPQHDLLDDSSAPPDPVTASNGRMDGPTSMLEGLYGAQKRQDLPQKRKRAQAIVIDDDDDDEKDKEKKRSMARHKGTGIIGEYMREGKELAPPSNTAPVDLTKDGGDEDLVILSERHQPLQEVCYGLLDVKVQAHKIPKPPKNAGLGGSQGSWPAMTCRLLRDPARNMIIKVIDPHDTEFGRLAQESAIGLAPVMDSLGSSLRTQARLIMRKKGVNDWPGQPCSETMGMVLNLYGPRKDVERVGRYLGQHNLWFRQPVMADKGVPIVNPHTQRHEAAIAGKKHSLTGNTQVTNDSRTQEEAVTAVSKLFDAVASNAKALPGLDPPSTVTTKLLDHQRQALWWLLEREKPRAFGDEEADNSSLWRKERSDQGYVRYREIVAGITINEEPPQVLGGLLADVMGLGKTIEILALLASTKDEAQKFGEEKIVRKNADETNMVRNAKSTLLVSPLSAVKNWEDQTKEHLEPGALTHYVYHGPNRTQNVYELSKYDMVITTYGTLAADFSKGANGVLHRLKWFRIVLDEAHTVRESKSLQAQAAYSVWATRRWALSGTPIQNRLDDLGSLTQFLKLAPYDTPQGFVQHIRSPASQPANDTFLKSLRVFVDSFTLRRLKDRVDLPPRQDIICKLQFTESEKELHDFFRSQFNWQMKEMAENKKKRGKKKDKSNASGGYIRALQGILTLRLICAHGKELLNESNRALLQGRSKSEAIDIDDPTGSPAFDEKTAYDNLTMMASADMDSCRECMKRIGGDSPNEDDEADVIRGYMLPCNDLVCRDCFERNRKPFDDAVHGALVDCPFCEMAIRPIYVPITAQGLESSRMPSEDNLQEPQEDLKTTKFYGGPHTKTKALLDDLEVMRRESEAYLEKGEPPLKCVIFSEFTSHLDLIERALTDHNYTFVRIDGTMTLPRRRKVLDALSSDDSVTILLASIKAAGQGLNLTAASRAFIMEPMWNPAAEQQAVDRIYRLGQKRDVLIKRYQMEDSIEMKIMDIQRKKQALAEVSMERNHEKLSKKETREQHMKELLSMFK</sequence>
<dbReference type="InterPro" id="IPR050628">
    <property type="entry name" value="SNF2_RAD54_helicase_TF"/>
</dbReference>
<dbReference type="Pfam" id="PF00176">
    <property type="entry name" value="SNF2-rel_dom"/>
    <property type="match status" value="1"/>
</dbReference>
<evidence type="ECO:0000259" key="5">
    <source>
        <dbReference type="PROSITE" id="PS51192"/>
    </source>
</evidence>
<feature type="compositionally biased region" description="Polar residues" evidence="4">
    <location>
        <begin position="74"/>
        <end position="96"/>
    </location>
</feature>
<accession>A0A8H7AM86</accession>
<dbReference type="PROSITE" id="PS51194">
    <property type="entry name" value="HELICASE_CTER"/>
    <property type="match status" value="1"/>
</dbReference>
<gene>
    <name evidence="7" type="ORF">GJ744_003464</name>
</gene>
<dbReference type="OrthoDB" id="448448at2759"/>
<dbReference type="InterPro" id="IPR027417">
    <property type="entry name" value="P-loop_NTPase"/>
</dbReference>